<evidence type="ECO:0000313" key="2">
    <source>
        <dbReference type="Proteomes" id="UP001165427"/>
    </source>
</evidence>
<protein>
    <submittedName>
        <fullName evidence="1">Uncharacterized protein</fullName>
    </submittedName>
</protein>
<reference evidence="1" key="1">
    <citation type="submission" date="2022-04" db="EMBL/GenBank/DDBJ databases">
        <title>Desulfatitalea alkaliphila sp. nov., a novel anaerobic sulfate-reducing bacterium isolated from terrestrial mud volcano, Taman Peninsula, Russia.</title>
        <authorList>
            <person name="Khomyakova M.A."/>
            <person name="Merkel A.Y."/>
            <person name="Slobodkin A.I."/>
        </authorList>
    </citation>
    <scope>NUCLEOTIDE SEQUENCE</scope>
    <source>
        <strain evidence="1">M08but</strain>
    </source>
</reference>
<comment type="caution">
    <text evidence="1">The sequence shown here is derived from an EMBL/GenBank/DDBJ whole genome shotgun (WGS) entry which is preliminary data.</text>
</comment>
<keyword evidence="2" id="KW-1185">Reference proteome</keyword>
<proteinExistence type="predicted"/>
<organism evidence="1 2">
    <name type="scientific">Desulfatitalea alkaliphila</name>
    <dbReference type="NCBI Taxonomy" id="2929485"/>
    <lineage>
        <taxon>Bacteria</taxon>
        <taxon>Pseudomonadati</taxon>
        <taxon>Thermodesulfobacteriota</taxon>
        <taxon>Desulfobacteria</taxon>
        <taxon>Desulfobacterales</taxon>
        <taxon>Desulfosarcinaceae</taxon>
        <taxon>Desulfatitalea</taxon>
    </lineage>
</organism>
<evidence type="ECO:0000313" key="1">
    <source>
        <dbReference type="EMBL" id="MCJ8502581.1"/>
    </source>
</evidence>
<dbReference type="EMBL" id="JALJRB010000029">
    <property type="protein sequence ID" value="MCJ8502581.1"/>
    <property type="molecule type" value="Genomic_DNA"/>
</dbReference>
<name>A0AA41R6C7_9BACT</name>
<feature type="non-terminal residue" evidence="1">
    <location>
        <position position="1"/>
    </location>
</feature>
<sequence length="98" mass="11131">FTLKVGFARVGMPLVPFVRVILHIVLSHDITSRYVLRLLDFWLSFFRPVFVLHLKQKIRRPAGIAMGTGWWRNEGVKLSIGDWGVEGCRLLVGGWGLG</sequence>
<dbReference type="RefSeq" id="WP_246913563.1">
    <property type="nucleotide sequence ID" value="NZ_JALJRB010000029.1"/>
</dbReference>
<dbReference type="Proteomes" id="UP001165427">
    <property type="component" value="Unassembled WGS sequence"/>
</dbReference>
<dbReference type="AlphaFoldDB" id="A0AA41R6C7"/>
<gene>
    <name evidence="1" type="ORF">MRX98_18545</name>
</gene>
<accession>A0AA41R6C7</accession>